<dbReference type="Proteomes" id="UP000320231">
    <property type="component" value="Chromosome"/>
</dbReference>
<evidence type="ECO:0000313" key="6">
    <source>
        <dbReference type="Proteomes" id="UP000320231"/>
    </source>
</evidence>
<dbReference type="InterPro" id="IPR002109">
    <property type="entry name" value="Glutaredoxin"/>
</dbReference>
<dbReference type="PRINTS" id="PR00160">
    <property type="entry name" value="GLUTAREDOXIN"/>
</dbReference>
<dbReference type="InterPro" id="IPR011767">
    <property type="entry name" value="GLR_AS"/>
</dbReference>
<dbReference type="NCBIfam" id="NF008401">
    <property type="entry name" value="PRK11200.1"/>
    <property type="match status" value="1"/>
</dbReference>
<reference evidence="5 6" key="1">
    <citation type="journal article" date="2019" name="Microbiol. Resour. Announc.">
        <title>Complete Genome Sequence of Halomonas sulfidaeris Strain Esulfide1 Isolated from a Metal Sulfide Rock at a Depth of 2,200 Meters, Obtained Using Nanopore Sequencing.</title>
        <authorList>
            <person name="Saito M."/>
            <person name="Nishigata A."/>
            <person name="Galipon J."/>
            <person name="Arakawa K."/>
        </authorList>
    </citation>
    <scope>NUCLEOTIDE SEQUENCE [LARGE SCALE GENOMIC DNA]</scope>
    <source>
        <strain evidence="5 6">ATCC BAA-803</strain>
    </source>
</reference>
<dbReference type="PANTHER" id="PTHR45694">
    <property type="entry name" value="GLUTAREDOXIN 2"/>
    <property type="match status" value="1"/>
</dbReference>
<dbReference type="KEGG" id="hsr:HSBAA_30280"/>
<dbReference type="PROSITE" id="PS51354">
    <property type="entry name" value="GLUTAREDOXIN_2"/>
    <property type="match status" value="1"/>
</dbReference>
<proteinExistence type="inferred from homology"/>
<feature type="domain" description="Glutaredoxin" evidence="4">
    <location>
        <begin position="3"/>
        <end position="65"/>
    </location>
</feature>
<gene>
    <name evidence="5" type="primary">grxA_1</name>
    <name evidence="5" type="ORF">HSBAA_30280</name>
</gene>
<dbReference type="EMBL" id="AP019514">
    <property type="protein sequence ID" value="BBI61722.1"/>
    <property type="molecule type" value="Genomic_DNA"/>
</dbReference>
<dbReference type="InterPro" id="IPR036249">
    <property type="entry name" value="Thioredoxin-like_sf"/>
</dbReference>
<dbReference type="Pfam" id="PF00462">
    <property type="entry name" value="Glutaredoxin"/>
    <property type="match status" value="1"/>
</dbReference>
<dbReference type="PROSITE" id="PS00195">
    <property type="entry name" value="GLUTAREDOXIN_1"/>
    <property type="match status" value="1"/>
</dbReference>
<dbReference type="GO" id="GO:0034599">
    <property type="term" value="P:cellular response to oxidative stress"/>
    <property type="evidence" value="ECO:0007669"/>
    <property type="project" value="TreeGrafter"/>
</dbReference>
<evidence type="ECO:0000256" key="1">
    <source>
        <dbReference type="ARBA" id="ARBA00007787"/>
    </source>
</evidence>
<evidence type="ECO:0000313" key="5">
    <source>
        <dbReference type="EMBL" id="BBI61722.1"/>
    </source>
</evidence>
<evidence type="ECO:0000259" key="4">
    <source>
        <dbReference type="Pfam" id="PF00462"/>
    </source>
</evidence>
<organism evidence="5 6">
    <name type="scientific">Vreelandella sulfidaeris</name>
    <dbReference type="NCBI Taxonomy" id="115553"/>
    <lineage>
        <taxon>Bacteria</taxon>
        <taxon>Pseudomonadati</taxon>
        <taxon>Pseudomonadota</taxon>
        <taxon>Gammaproteobacteria</taxon>
        <taxon>Oceanospirillales</taxon>
        <taxon>Halomonadaceae</taxon>
        <taxon>Vreelandella</taxon>
    </lineage>
</organism>
<name>A0A455U6G7_9GAMM</name>
<keyword evidence="3" id="KW-0676">Redox-active center</keyword>
<dbReference type="PANTHER" id="PTHR45694:SF18">
    <property type="entry name" value="GLUTAREDOXIN-1-RELATED"/>
    <property type="match status" value="1"/>
</dbReference>
<comment type="similarity">
    <text evidence="1">Belongs to the glutaredoxin family.</text>
</comment>
<dbReference type="SUPFAM" id="SSF52833">
    <property type="entry name" value="Thioredoxin-like"/>
    <property type="match status" value="1"/>
</dbReference>
<dbReference type="GO" id="GO:0015038">
    <property type="term" value="F:glutathione disulfide oxidoreductase activity"/>
    <property type="evidence" value="ECO:0007669"/>
    <property type="project" value="TreeGrafter"/>
</dbReference>
<dbReference type="Gene3D" id="3.40.30.10">
    <property type="entry name" value="Glutaredoxin"/>
    <property type="match status" value="1"/>
</dbReference>
<evidence type="ECO:0000256" key="3">
    <source>
        <dbReference type="ARBA" id="ARBA00023284"/>
    </source>
</evidence>
<keyword evidence="2" id="KW-1015">Disulfide bond</keyword>
<dbReference type="GO" id="GO:0005737">
    <property type="term" value="C:cytoplasm"/>
    <property type="evidence" value="ECO:0007669"/>
    <property type="project" value="TreeGrafter"/>
</dbReference>
<dbReference type="AlphaFoldDB" id="A0A455U6G7"/>
<sequence length="79" mass="8557">MFITIYGRANCPFCDKAKALANSLPSVECCYIDIVEKGITKADLQKAIGKPVETVPQVFIDGIHIGGFSEFEAHLSAQP</sequence>
<accession>A0A455U6G7</accession>
<evidence type="ECO:0000256" key="2">
    <source>
        <dbReference type="ARBA" id="ARBA00023157"/>
    </source>
</evidence>
<dbReference type="InterPro" id="IPR014025">
    <property type="entry name" value="Glutaredoxin_subgr"/>
</dbReference>
<protein>
    <submittedName>
        <fullName evidence="5">Glutaredoxin, GrxA family protein</fullName>
    </submittedName>
</protein>
<dbReference type="CDD" id="cd02066">
    <property type="entry name" value="GRX_family"/>
    <property type="match status" value="1"/>
</dbReference>